<dbReference type="KEGG" id="cag:Cagg_3483"/>
<dbReference type="Proteomes" id="UP000002508">
    <property type="component" value="Chromosome"/>
</dbReference>
<name>B8G9H0_CHLAD</name>
<proteinExistence type="inferred from homology"/>
<keyword evidence="2" id="KW-0813">Transport</keyword>
<gene>
    <name evidence="5" type="ordered locus">Cagg_3483</name>
</gene>
<evidence type="ECO:0000313" key="5">
    <source>
        <dbReference type="EMBL" id="ACL26323.1"/>
    </source>
</evidence>
<dbReference type="PANTHER" id="PTHR30061">
    <property type="entry name" value="MALTOSE-BINDING PERIPLASMIC PROTEIN"/>
    <property type="match status" value="1"/>
</dbReference>
<feature type="chain" id="PRO_5002872944" evidence="4">
    <location>
        <begin position="24"/>
        <end position="437"/>
    </location>
</feature>
<dbReference type="InterPro" id="IPR006059">
    <property type="entry name" value="SBP"/>
</dbReference>
<dbReference type="STRING" id="326427.Cagg_3483"/>
<dbReference type="SUPFAM" id="SSF53850">
    <property type="entry name" value="Periplasmic binding protein-like II"/>
    <property type="match status" value="1"/>
</dbReference>
<dbReference type="GO" id="GO:0042956">
    <property type="term" value="P:maltodextrin transmembrane transport"/>
    <property type="evidence" value="ECO:0007669"/>
    <property type="project" value="TreeGrafter"/>
</dbReference>
<evidence type="ECO:0000256" key="4">
    <source>
        <dbReference type="SAM" id="SignalP"/>
    </source>
</evidence>
<keyword evidence="6" id="KW-1185">Reference proteome</keyword>
<dbReference type="EMBL" id="CP001337">
    <property type="protein sequence ID" value="ACL26323.1"/>
    <property type="molecule type" value="Genomic_DNA"/>
</dbReference>
<comment type="similarity">
    <text evidence="1">Belongs to the bacterial solute-binding protein 1 family.</text>
</comment>
<dbReference type="GO" id="GO:1901982">
    <property type="term" value="F:maltose binding"/>
    <property type="evidence" value="ECO:0007669"/>
    <property type="project" value="TreeGrafter"/>
</dbReference>
<evidence type="ECO:0000256" key="2">
    <source>
        <dbReference type="ARBA" id="ARBA00022448"/>
    </source>
</evidence>
<dbReference type="GO" id="GO:0015768">
    <property type="term" value="P:maltose transport"/>
    <property type="evidence" value="ECO:0007669"/>
    <property type="project" value="TreeGrafter"/>
</dbReference>
<sequence length="437" mass="45897">MIACIARAAALIGVAALICIACAAPAPAPTPTVTVTAAPTTTTAPTATAMPAATPTAPPTATPVTRNLTIWVAELPDAQAVVASELHRAAQIGDLHVTIVPRDPDGLLISLATDHLLGLPPPDLIWADQEALVGLLADNALAPIGIELPADLLPGLRTLASSNNTLWGAPITAQDMLLLLYQLDCSPPATAADLVAAAQAARTSERAGFVQGWGAARWLAPWFYVAGGAFTTPDGAEPTLDTPAMTTTLTLLRDLYRAAPHNGDSYTRGQRLLTQGFAAYAIDGDWAWATYRAISDTFQIGIAPLPSFNGNPTRPLIGGSLLMRHRDGQATPEDVTTLITTLYQPEVQLRLSAALGRLPARRELLTDASIQTDPVRAIAAMQVTDAPGLPPTPAVRCAIFGVESYLYSATTGDLPINEAPLRMQREALACLRQFVQP</sequence>
<organism evidence="5 6">
    <name type="scientific">Chloroflexus aggregans (strain MD-66 / DSM 9485)</name>
    <dbReference type="NCBI Taxonomy" id="326427"/>
    <lineage>
        <taxon>Bacteria</taxon>
        <taxon>Bacillati</taxon>
        <taxon>Chloroflexota</taxon>
        <taxon>Chloroflexia</taxon>
        <taxon>Chloroflexales</taxon>
        <taxon>Chloroflexineae</taxon>
        <taxon>Chloroflexaceae</taxon>
        <taxon>Chloroflexus</taxon>
    </lineage>
</organism>
<evidence type="ECO:0000256" key="3">
    <source>
        <dbReference type="ARBA" id="ARBA00022729"/>
    </source>
</evidence>
<dbReference type="AlphaFoldDB" id="B8G9H0"/>
<evidence type="ECO:0000256" key="1">
    <source>
        <dbReference type="ARBA" id="ARBA00008520"/>
    </source>
</evidence>
<accession>B8G9H0</accession>
<dbReference type="HOGENOM" id="CLU_623859_0_0_0"/>
<feature type="signal peptide" evidence="4">
    <location>
        <begin position="1"/>
        <end position="23"/>
    </location>
</feature>
<reference evidence="5" key="1">
    <citation type="submission" date="2008-12" db="EMBL/GenBank/DDBJ databases">
        <title>Complete sequence of Chloroflexus aggregans DSM 9485.</title>
        <authorList>
            <consortium name="US DOE Joint Genome Institute"/>
            <person name="Lucas S."/>
            <person name="Copeland A."/>
            <person name="Lapidus A."/>
            <person name="Glavina del Rio T."/>
            <person name="Dalin E."/>
            <person name="Tice H."/>
            <person name="Pitluck S."/>
            <person name="Foster B."/>
            <person name="Larimer F."/>
            <person name="Land M."/>
            <person name="Hauser L."/>
            <person name="Kyrpides N."/>
            <person name="Mikhailova N."/>
            <person name="Bryant D."/>
            <person name="Richardson P."/>
        </authorList>
    </citation>
    <scope>NUCLEOTIDE SEQUENCE</scope>
    <source>
        <strain evidence="5">DSM 9485</strain>
    </source>
</reference>
<evidence type="ECO:0000313" key="6">
    <source>
        <dbReference type="Proteomes" id="UP000002508"/>
    </source>
</evidence>
<dbReference type="Gene3D" id="3.40.190.10">
    <property type="entry name" value="Periplasmic binding protein-like II"/>
    <property type="match status" value="1"/>
</dbReference>
<dbReference type="eggNOG" id="COG2182">
    <property type="taxonomic scope" value="Bacteria"/>
</dbReference>
<protein>
    <submittedName>
        <fullName evidence="5">Extracellular solute-binding protein family 1</fullName>
    </submittedName>
</protein>
<dbReference type="PANTHER" id="PTHR30061:SF50">
    <property type="entry name" value="MALTOSE_MALTODEXTRIN-BINDING PERIPLASMIC PROTEIN"/>
    <property type="match status" value="1"/>
</dbReference>
<dbReference type="RefSeq" id="WP_015942170.1">
    <property type="nucleotide sequence ID" value="NC_011831.1"/>
</dbReference>
<dbReference type="Pfam" id="PF13416">
    <property type="entry name" value="SBP_bac_8"/>
    <property type="match status" value="1"/>
</dbReference>
<dbReference type="GO" id="GO:0055052">
    <property type="term" value="C:ATP-binding cassette (ABC) transporter complex, substrate-binding subunit-containing"/>
    <property type="evidence" value="ECO:0007669"/>
    <property type="project" value="TreeGrafter"/>
</dbReference>
<keyword evidence="3 4" id="KW-0732">Signal</keyword>